<evidence type="ECO:0000313" key="2">
    <source>
        <dbReference type="Proteomes" id="UP000569914"/>
    </source>
</evidence>
<dbReference type="Proteomes" id="UP000569914">
    <property type="component" value="Unassembled WGS sequence"/>
</dbReference>
<gene>
    <name evidence="1" type="ORF">BKA15_004077</name>
</gene>
<comment type="caution">
    <text evidence="1">The sequence shown here is derived from an EMBL/GenBank/DDBJ whole genome shotgun (WGS) entry which is preliminary data.</text>
</comment>
<protein>
    <submittedName>
        <fullName evidence="1">Uncharacterized protein</fullName>
    </submittedName>
</protein>
<reference evidence="1 2" key="1">
    <citation type="submission" date="2020-07" db="EMBL/GenBank/DDBJ databases">
        <title>Sequencing the genomes of 1000 actinobacteria strains.</title>
        <authorList>
            <person name="Klenk H.-P."/>
        </authorList>
    </citation>
    <scope>NUCLEOTIDE SEQUENCE [LARGE SCALE GENOMIC DNA]</scope>
    <source>
        <strain evidence="1 2">DSM 22083</strain>
    </source>
</reference>
<dbReference type="AlphaFoldDB" id="A0A7Y9LDC2"/>
<accession>A0A7Y9LDC2</accession>
<keyword evidence="2" id="KW-1185">Reference proteome</keyword>
<name>A0A7Y9LDC2_9ACTN</name>
<sequence>MTCADDRRVRRAVEAGLIPLIMSLVAPGETICAAD</sequence>
<evidence type="ECO:0000313" key="1">
    <source>
        <dbReference type="EMBL" id="NYE72748.1"/>
    </source>
</evidence>
<dbReference type="EMBL" id="JACCBU010000001">
    <property type="protein sequence ID" value="NYE72748.1"/>
    <property type="molecule type" value="Genomic_DNA"/>
</dbReference>
<organism evidence="1 2">
    <name type="scientific">Microlunatus parietis</name>
    <dbReference type="NCBI Taxonomy" id="682979"/>
    <lineage>
        <taxon>Bacteria</taxon>
        <taxon>Bacillati</taxon>
        <taxon>Actinomycetota</taxon>
        <taxon>Actinomycetes</taxon>
        <taxon>Propionibacteriales</taxon>
        <taxon>Propionibacteriaceae</taxon>
        <taxon>Microlunatus</taxon>
    </lineage>
</organism>
<proteinExistence type="predicted"/>